<name>A0A0D3ETJ7_9ORYZ</name>
<dbReference type="PaxDb" id="65489-OBART01G29480.1"/>
<protein>
    <recommendedName>
        <fullName evidence="6">Pistil-specific extensin-like protein</fullName>
    </recommendedName>
</protein>
<evidence type="ECO:0000256" key="2">
    <source>
        <dbReference type="SAM" id="MobiDB-lite"/>
    </source>
</evidence>
<dbReference type="PANTHER" id="PTHR33470">
    <property type="entry name" value="OS01G0164075 PROTEIN"/>
    <property type="match status" value="1"/>
</dbReference>
<reference evidence="4" key="2">
    <citation type="submission" date="2015-03" db="UniProtKB">
        <authorList>
            <consortium name="EnsemblPlants"/>
        </authorList>
    </citation>
    <scope>IDENTIFICATION</scope>
</reference>
<dbReference type="eggNOG" id="ENOG502QPUY">
    <property type="taxonomic scope" value="Eukaryota"/>
</dbReference>
<evidence type="ECO:0008006" key="6">
    <source>
        <dbReference type="Google" id="ProtNLM"/>
    </source>
</evidence>
<organism evidence="4">
    <name type="scientific">Oryza barthii</name>
    <dbReference type="NCBI Taxonomy" id="65489"/>
    <lineage>
        <taxon>Eukaryota</taxon>
        <taxon>Viridiplantae</taxon>
        <taxon>Streptophyta</taxon>
        <taxon>Embryophyta</taxon>
        <taxon>Tracheophyta</taxon>
        <taxon>Spermatophyta</taxon>
        <taxon>Magnoliopsida</taxon>
        <taxon>Liliopsida</taxon>
        <taxon>Poales</taxon>
        <taxon>Poaceae</taxon>
        <taxon>BOP clade</taxon>
        <taxon>Oryzoideae</taxon>
        <taxon>Oryzeae</taxon>
        <taxon>Oryzinae</taxon>
        <taxon>Oryza</taxon>
    </lineage>
</organism>
<dbReference type="Pfam" id="PF01190">
    <property type="entry name" value="Pollen_Ole_e_1"/>
    <property type="match status" value="1"/>
</dbReference>
<evidence type="ECO:0000256" key="3">
    <source>
        <dbReference type="SAM" id="SignalP"/>
    </source>
</evidence>
<feature type="chain" id="PRO_5002261038" description="Pistil-specific extensin-like protein" evidence="3">
    <location>
        <begin position="29"/>
        <end position="217"/>
    </location>
</feature>
<reference evidence="4" key="1">
    <citation type="journal article" date="2009" name="Rice">
        <title>De Novo Next Generation Sequencing of Plant Genomes.</title>
        <authorList>
            <person name="Rounsley S."/>
            <person name="Marri P.R."/>
            <person name="Yu Y."/>
            <person name="He R."/>
            <person name="Sisneros N."/>
            <person name="Goicoechea J.L."/>
            <person name="Lee S.J."/>
            <person name="Angelova A."/>
            <person name="Kudrna D."/>
            <person name="Luo M."/>
            <person name="Affourtit J."/>
            <person name="Desany B."/>
            <person name="Knight J."/>
            <person name="Niazi F."/>
            <person name="Egholm M."/>
            <person name="Wing R.A."/>
        </authorList>
    </citation>
    <scope>NUCLEOTIDE SEQUENCE [LARGE SCALE GENOMIC DNA]</scope>
    <source>
        <strain evidence="4">cv. IRGC 105608</strain>
    </source>
</reference>
<feature type="region of interest" description="Disordered" evidence="2">
    <location>
        <begin position="37"/>
        <end position="76"/>
    </location>
</feature>
<feature type="signal peptide" evidence="3">
    <location>
        <begin position="1"/>
        <end position="28"/>
    </location>
</feature>
<keyword evidence="1 3" id="KW-0732">Signal</keyword>
<accession>A0A0D3ETJ7</accession>
<dbReference type="EnsemblPlants" id="OBART01G29480.1">
    <property type="protein sequence ID" value="OBART01G29480.1"/>
    <property type="gene ID" value="OBART01G29480"/>
</dbReference>
<evidence type="ECO:0000256" key="1">
    <source>
        <dbReference type="ARBA" id="ARBA00022729"/>
    </source>
</evidence>
<dbReference type="PANTHER" id="PTHR33470:SF57">
    <property type="entry name" value="OS01G0726100 PROTEIN"/>
    <property type="match status" value="1"/>
</dbReference>
<dbReference type="HOGENOM" id="CLU_101945_0_0_1"/>
<keyword evidence="5" id="KW-1185">Reference proteome</keyword>
<proteinExistence type="predicted"/>
<dbReference type="STRING" id="65489.A0A0D3ETJ7"/>
<dbReference type="GO" id="GO:0071944">
    <property type="term" value="C:cell periphery"/>
    <property type="evidence" value="ECO:0007669"/>
    <property type="project" value="TreeGrafter"/>
</dbReference>
<sequence>MRSHTAVVCSALLVLAAALLLPAHHAMAEDVVSSRDNTARVPSSSPSAATATAPAPSPYTDTAMAPAPSSSNDTAVEPVAPPPLPFIIVEGVVYCKTCKSRGYSSDMDASPLPGATAQLVCYGKKVVNVTGTVTDANGYFLVMFYDLRNFNPRTCKVFLGSSPTSLCDKPVYPPNKWIGLSLLKETRTVPPVGLQAIYCPTSVLFYGPANAGQCPSG</sequence>
<feature type="compositionally biased region" description="Low complexity" evidence="2">
    <location>
        <begin position="42"/>
        <end position="54"/>
    </location>
</feature>
<evidence type="ECO:0000313" key="4">
    <source>
        <dbReference type="EnsemblPlants" id="OBART01G29480.1"/>
    </source>
</evidence>
<dbReference type="Proteomes" id="UP000026960">
    <property type="component" value="Chromosome 1"/>
</dbReference>
<dbReference type="AlphaFoldDB" id="A0A0D3ETJ7"/>
<evidence type="ECO:0000313" key="5">
    <source>
        <dbReference type="Proteomes" id="UP000026960"/>
    </source>
</evidence>
<dbReference type="Gramene" id="OBART01G29480.1">
    <property type="protein sequence ID" value="OBART01G29480.1"/>
    <property type="gene ID" value="OBART01G29480"/>
</dbReference>